<dbReference type="SUPFAM" id="SSF52743">
    <property type="entry name" value="Subtilisin-like"/>
    <property type="match status" value="1"/>
</dbReference>
<gene>
    <name evidence="5" type="ORF">FisN_16Hu009</name>
</gene>
<dbReference type="AlphaFoldDB" id="A0A1Z5KGE0"/>
<dbReference type="InParanoid" id="A0A1Z5KGE0"/>
<accession>A0A1Z5KGE0</accession>
<keyword evidence="4" id="KW-0732">Signal</keyword>
<feature type="chain" id="PRO_5012893623" description="subtilisin" evidence="4">
    <location>
        <begin position="32"/>
        <end position="352"/>
    </location>
</feature>
<protein>
    <recommendedName>
        <fullName evidence="2">subtilisin</fullName>
        <ecNumber evidence="2">3.4.21.62</ecNumber>
    </recommendedName>
</protein>
<keyword evidence="6" id="KW-1185">Reference proteome</keyword>
<dbReference type="EC" id="3.4.21.62" evidence="2"/>
<comment type="caution">
    <text evidence="5">The sequence shown here is derived from an EMBL/GenBank/DDBJ whole genome shotgun (WGS) entry which is preliminary data.</text>
</comment>
<dbReference type="EMBL" id="BDSP01000222">
    <property type="protein sequence ID" value="GAX25172.1"/>
    <property type="molecule type" value="Genomic_DNA"/>
</dbReference>
<feature type="region of interest" description="Disordered" evidence="3">
    <location>
        <begin position="265"/>
        <end position="323"/>
    </location>
</feature>
<evidence type="ECO:0000256" key="1">
    <source>
        <dbReference type="ARBA" id="ARBA00023529"/>
    </source>
</evidence>
<evidence type="ECO:0000256" key="4">
    <source>
        <dbReference type="SAM" id="SignalP"/>
    </source>
</evidence>
<comment type="catalytic activity">
    <reaction evidence="1">
        <text>Hydrolysis of proteins with broad specificity for peptide bonds, and a preference for a large uncharged residue in P1. Hydrolyzes peptide amides.</text>
        <dbReference type="EC" id="3.4.21.62"/>
    </reaction>
</comment>
<feature type="compositionally biased region" description="Polar residues" evidence="3">
    <location>
        <begin position="311"/>
        <end position="323"/>
    </location>
</feature>
<evidence type="ECO:0000256" key="2">
    <source>
        <dbReference type="ARBA" id="ARBA00023619"/>
    </source>
</evidence>
<name>A0A1Z5KGE0_FISSO</name>
<dbReference type="GO" id="GO:0006508">
    <property type="term" value="P:proteolysis"/>
    <property type="evidence" value="ECO:0007669"/>
    <property type="project" value="InterPro"/>
</dbReference>
<feature type="signal peptide" evidence="4">
    <location>
        <begin position="1"/>
        <end position="31"/>
    </location>
</feature>
<proteinExistence type="predicted"/>
<organism evidence="5 6">
    <name type="scientific">Fistulifera solaris</name>
    <name type="common">Oleaginous diatom</name>
    <dbReference type="NCBI Taxonomy" id="1519565"/>
    <lineage>
        <taxon>Eukaryota</taxon>
        <taxon>Sar</taxon>
        <taxon>Stramenopiles</taxon>
        <taxon>Ochrophyta</taxon>
        <taxon>Bacillariophyta</taxon>
        <taxon>Bacillariophyceae</taxon>
        <taxon>Bacillariophycidae</taxon>
        <taxon>Naviculales</taxon>
        <taxon>Naviculaceae</taxon>
        <taxon>Fistulifera</taxon>
    </lineage>
</organism>
<dbReference type="InterPro" id="IPR036852">
    <property type="entry name" value="Peptidase_S8/S53_dom_sf"/>
</dbReference>
<evidence type="ECO:0000313" key="5">
    <source>
        <dbReference type="EMBL" id="GAX25172.1"/>
    </source>
</evidence>
<dbReference type="Proteomes" id="UP000198406">
    <property type="component" value="Unassembled WGS sequence"/>
</dbReference>
<reference evidence="5 6" key="1">
    <citation type="journal article" date="2015" name="Plant Cell">
        <title>Oil accumulation by the oleaginous diatom Fistulifera solaris as revealed by the genome and transcriptome.</title>
        <authorList>
            <person name="Tanaka T."/>
            <person name="Maeda Y."/>
            <person name="Veluchamy A."/>
            <person name="Tanaka M."/>
            <person name="Abida H."/>
            <person name="Marechal E."/>
            <person name="Bowler C."/>
            <person name="Muto M."/>
            <person name="Sunaga Y."/>
            <person name="Tanaka M."/>
            <person name="Yoshino T."/>
            <person name="Taniguchi T."/>
            <person name="Fukuda Y."/>
            <person name="Nemoto M."/>
            <person name="Matsumoto M."/>
            <person name="Wong P.S."/>
            <person name="Aburatani S."/>
            <person name="Fujibuchi W."/>
        </authorList>
    </citation>
    <scope>NUCLEOTIDE SEQUENCE [LARGE SCALE GENOMIC DNA]</scope>
    <source>
        <strain evidence="5 6">JPCC DA0580</strain>
    </source>
</reference>
<dbReference type="GO" id="GO:0004252">
    <property type="term" value="F:serine-type endopeptidase activity"/>
    <property type="evidence" value="ECO:0007669"/>
    <property type="project" value="UniProtKB-EC"/>
</dbReference>
<sequence>MVIHRRPVFPSLARVFVGTLLLLSFVNDVKAQQSCSAPQSVQVPTSIDVVVEGSNDSGFLDDPCNAPTLPAGQWLSYTPVESRIVHLILTSTDSFGVSIPPKIAVYQGECEALSCIGKTDISEYELLVEMTGGEEYLIFIFSRYDDLPFQAEHSLVGALSDFDLDDCSLDGTYAVWYKYTTALPEEIVYFSATTRDYTLSLQRYNVIGVQSLVNDLFTCVAAANDLEKSVSWVAEANVPYYILVGDVVPYSDSIFTVTVESGGVPETSIPEPVSSPPVSAPDTIDEGSDSATSPAPISSPVADDSSPVAAPTTTTGGNSTAAPSVSGAIDLLESAFKTQMMAFLFLLWFLVA</sequence>
<evidence type="ECO:0000256" key="3">
    <source>
        <dbReference type="SAM" id="MobiDB-lite"/>
    </source>
</evidence>
<evidence type="ECO:0000313" key="6">
    <source>
        <dbReference type="Proteomes" id="UP000198406"/>
    </source>
</evidence>